<dbReference type="KEGG" id="bgok:Pr1d_03390"/>
<proteinExistence type="predicted"/>
<sequence>MVAEAPPIGEEAEQKSCLIQKGYCQYMAPSPTQELPIVAEREVIPIYGTVIGA</sequence>
<evidence type="ECO:0000313" key="1">
    <source>
        <dbReference type="EMBL" id="QEG33078.1"/>
    </source>
</evidence>
<dbReference type="Proteomes" id="UP000323917">
    <property type="component" value="Chromosome"/>
</dbReference>
<dbReference type="EMBL" id="CP042913">
    <property type="protein sequence ID" value="QEG33078.1"/>
    <property type="molecule type" value="Genomic_DNA"/>
</dbReference>
<evidence type="ECO:0000313" key="2">
    <source>
        <dbReference type="Proteomes" id="UP000323917"/>
    </source>
</evidence>
<reference evidence="1 2" key="1">
    <citation type="submission" date="2019-08" db="EMBL/GenBank/DDBJ databases">
        <title>Deep-cultivation of Planctomycetes and their phenomic and genomic characterization uncovers novel biology.</title>
        <authorList>
            <person name="Wiegand S."/>
            <person name="Jogler M."/>
            <person name="Boedeker C."/>
            <person name="Pinto D."/>
            <person name="Vollmers J."/>
            <person name="Rivas-Marin E."/>
            <person name="Kohn T."/>
            <person name="Peeters S.H."/>
            <person name="Heuer A."/>
            <person name="Rast P."/>
            <person name="Oberbeckmann S."/>
            <person name="Bunk B."/>
            <person name="Jeske O."/>
            <person name="Meyerdierks A."/>
            <person name="Storesund J.E."/>
            <person name="Kallscheuer N."/>
            <person name="Luecker S."/>
            <person name="Lage O.M."/>
            <person name="Pohl T."/>
            <person name="Merkel B.J."/>
            <person name="Hornburger P."/>
            <person name="Mueller R.-W."/>
            <person name="Bruemmer F."/>
            <person name="Labrenz M."/>
            <person name="Spormann A.M."/>
            <person name="Op den Camp H."/>
            <person name="Overmann J."/>
            <person name="Amann R."/>
            <person name="Jetten M.S.M."/>
            <person name="Mascher T."/>
            <person name="Medema M.H."/>
            <person name="Devos D.P."/>
            <person name="Kaster A.-K."/>
            <person name="Ovreas L."/>
            <person name="Rohde M."/>
            <person name="Galperin M.Y."/>
            <person name="Jogler C."/>
        </authorList>
    </citation>
    <scope>NUCLEOTIDE SEQUENCE [LARGE SCALE GENOMIC DNA]</scope>
    <source>
        <strain evidence="1 2">Pr1d</strain>
    </source>
</reference>
<accession>A0A5B9Q258</accession>
<protein>
    <submittedName>
        <fullName evidence="1">Uncharacterized protein</fullName>
    </submittedName>
</protein>
<dbReference type="AlphaFoldDB" id="A0A5B9Q258"/>
<name>A0A5B9Q258_9BACT</name>
<gene>
    <name evidence="1" type="ORF">Pr1d_03390</name>
</gene>
<organism evidence="1 2">
    <name type="scientific">Bythopirellula goksoeyrii</name>
    <dbReference type="NCBI Taxonomy" id="1400387"/>
    <lineage>
        <taxon>Bacteria</taxon>
        <taxon>Pseudomonadati</taxon>
        <taxon>Planctomycetota</taxon>
        <taxon>Planctomycetia</taxon>
        <taxon>Pirellulales</taxon>
        <taxon>Lacipirellulaceae</taxon>
        <taxon>Bythopirellula</taxon>
    </lineage>
</organism>
<keyword evidence="2" id="KW-1185">Reference proteome</keyword>